<feature type="transmembrane region" description="Helical" evidence="11">
    <location>
        <begin position="371"/>
        <end position="394"/>
    </location>
</feature>
<reference evidence="14 15" key="1">
    <citation type="journal article" date="2022" name="bioRxiv">
        <title>Genomics of Preaxostyla Flagellates Illuminates Evolutionary Transitions and the Path Towards Mitochondrial Loss.</title>
        <authorList>
            <person name="Novak L.V.F."/>
            <person name="Treitli S.C."/>
            <person name="Pyrih J."/>
            <person name="Halakuc P."/>
            <person name="Pipaliya S.V."/>
            <person name="Vacek V."/>
            <person name="Brzon O."/>
            <person name="Soukal P."/>
            <person name="Eme L."/>
            <person name="Dacks J.B."/>
            <person name="Karnkowska A."/>
            <person name="Elias M."/>
            <person name="Hampl V."/>
        </authorList>
    </citation>
    <scope>NUCLEOTIDE SEQUENCE [LARGE SCALE GENOMIC DNA]</scope>
    <source>
        <strain evidence="14">NAU3</strain>
        <tissue evidence="14">Gut</tissue>
    </source>
</reference>
<evidence type="ECO:0000256" key="10">
    <source>
        <dbReference type="ARBA" id="ARBA00023136"/>
    </source>
</evidence>
<evidence type="ECO:0000256" key="6">
    <source>
        <dbReference type="ARBA" id="ARBA00022692"/>
    </source>
</evidence>
<feature type="compositionally biased region" description="Polar residues" evidence="12">
    <location>
        <begin position="66"/>
        <end position="83"/>
    </location>
</feature>
<feature type="region of interest" description="Disordered" evidence="12">
    <location>
        <begin position="1"/>
        <end position="109"/>
    </location>
</feature>
<feature type="transmembrane region" description="Helical" evidence="11">
    <location>
        <begin position="225"/>
        <end position="245"/>
    </location>
</feature>
<dbReference type="EC" id="3.4.21.105" evidence="4"/>
<organism evidence="14 15">
    <name type="scientific">Blattamonas nauphoetae</name>
    <dbReference type="NCBI Taxonomy" id="2049346"/>
    <lineage>
        <taxon>Eukaryota</taxon>
        <taxon>Metamonada</taxon>
        <taxon>Preaxostyla</taxon>
        <taxon>Oxymonadida</taxon>
        <taxon>Blattamonas</taxon>
    </lineage>
</organism>
<evidence type="ECO:0000256" key="12">
    <source>
        <dbReference type="SAM" id="MobiDB-lite"/>
    </source>
</evidence>
<dbReference type="EMBL" id="JARBJD010000208">
    <property type="protein sequence ID" value="KAK2947176.1"/>
    <property type="molecule type" value="Genomic_DNA"/>
</dbReference>
<keyword evidence="8 11" id="KW-0720">Serine protease</keyword>
<feature type="transmembrane region" description="Helical" evidence="11">
    <location>
        <begin position="337"/>
        <end position="359"/>
    </location>
</feature>
<keyword evidence="15" id="KW-1185">Reference proteome</keyword>
<feature type="transmembrane region" description="Helical" evidence="11">
    <location>
        <begin position="311"/>
        <end position="331"/>
    </location>
</feature>
<dbReference type="InterPro" id="IPR022764">
    <property type="entry name" value="Peptidase_S54_rhomboid_dom"/>
</dbReference>
<evidence type="ECO:0000259" key="13">
    <source>
        <dbReference type="Pfam" id="PF01694"/>
    </source>
</evidence>
<dbReference type="GO" id="GO:0008233">
    <property type="term" value="F:peptidase activity"/>
    <property type="evidence" value="ECO:0007669"/>
    <property type="project" value="UniProtKB-KW"/>
</dbReference>
<name>A0ABQ9X5Y2_9EUKA</name>
<keyword evidence="6 11" id="KW-0812">Transmembrane</keyword>
<feature type="compositionally biased region" description="Basic and acidic residues" evidence="12">
    <location>
        <begin position="93"/>
        <end position="104"/>
    </location>
</feature>
<evidence type="ECO:0000313" key="15">
    <source>
        <dbReference type="Proteomes" id="UP001281761"/>
    </source>
</evidence>
<dbReference type="PANTHER" id="PTHR22936:SF69">
    <property type="entry name" value="RHOMBOID-LIKE PROTEIN"/>
    <property type="match status" value="1"/>
</dbReference>
<evidence type="ECO:0000256" key="2">
    <source>
        <dbReference type="ARBA" id="ARBA00004141"/>
    </source>
</evidence>
<dbReference type="GO" id="GO:0006508">
    <property type="term" value="P:proteolysis"/>
    <property type="evidence" value="ECO:0007669"/>
    <property type="project" value="UniProtKB-KW"/>
</dbReference>
<feature type="transmembrane region" description="Helical" evidence="11">
    <location>
        <begin position="257"/>
        <end position="276"/>
    </location>
</feature>
<sequence>MPIHTLSDTGNDRNAQDDSTQPLNNPWRNQPSNTQPAPAQNRRDNYTWGAGQTVTGQTVRAERSRGNSSRRQNTEQAESQQPQARRGGVHTVSDYRDADQDRQQAIRQQGGGGSYVVLADPLWSNNLPAGSNPSFSQMCAYSCGCGCCIGPCCSAVRQKDWKHFWMMLTPWLTIVQIIMFIVSCCLGGVTGIVEPASSVLQMLGSKVPYLIKCKGQVFRLVSPCLLHGGLFHLIFNMFFQLRIMLQQEAVYGFWKTLFIYIVSTITGTLYSCLLYPTSNGVGASGALMGIYGYFMVDFFSRWKKYPTQAKVMQVTSMVMFIVIMVMLGFFTSGVDHGAHLGGALGGISLALILIPFAIRAETRQWKTKYKVTLAIGIVLFLVASVLPLVLFLTVTNKWVSC</sequence>
<feature type="transmembrane region" description="Helical" evidence="11">
    <location>
        <begin position="282"/>
        <end position="299"/>
    </location>
</feature>
<keyword evidence="9 11" id="KW-1133">Transmembrane helix</keyword>
<comment type="similarity">
    <text evidence="3 11">Belongs to the peptidase S54 family.</text>
</comment>
<evidence type="ECO:0000256" key="7">
    <source>
        <dbReference type="ARBA" id="ARBA00022801"/>
    </source>
</evidence>
<dbReference type="InterPro" id="IPR035952">
    <property type="entry name" value="Rhomboid-like_sf"/>
</dbReference>
<dbReference type="Proteomes" id="UP001281761">
    <property type="component" value="Unassembled WGS sequence"/>
</dbReference>
<accession>A0ABQ9X5Y2</accession>
<keyword evidence="7 11" id="KW-0378">Hydrolase</keyword>
<comment type="subcellular location">
    <subcellularLocation>
        <location evidence="2 11">Membrane</location>
        <topology evidence="2 11">Multi-pass membrane protein</topology>
    </subcellularLocation>
</comment>
<evidence type="ECO:0000256" key="1">
    <source>
        <dbReference type="ARBA" id="ARBA00000156"/>
    </source>
</evidence>
<comment type="catalytic activity">
    <reaction evidence="1 11">
        <text>Cleaves type-1 transmembrane domains using a catalytic dyad composed of serine and histidine that are contributed by different transmembrane domains.</text>
        <dbReference type="EC" id="3.4.21.105"/>
    </reaction>
</comment>
<dbReference type="Gene3D" id="1.20.1540.10">
    <property type="entry name" value="Rhomboid-like"/>
    <property type="match status" value="1"/>
</dbReference>
<dbReference type="PANTHER" id="PTHR22936">
    <property type="entry name" value="RHOMBOID-RELATED"/>
    <property type="match status" value="1"/>
</dbReference>
<protein>
    <recommendedName>
        <fullName evidence="4">rhomboid protease</fullName>
        <ecNumber evidence="4">3.4.21.105</ecNumber>
    </recommendedName>
</protein>
<feature type="transmembrane region" description="Helical" evidence="11">
    <location>
        <begin position="171"/>
        <end position="193"/>
    </location>
</feature>
<dbReference type="InterPro" id="IPR002610">
    <property type="entry name" value="Peptidase_S54_rhomboid-like"/>
</dbReference>
<dbReference type="SUPFAM" id="SSF144091">
    <property type="entry name" value="Rhomboid-like"/>
    <property type="match status" value="1"/>
</dbReference>
<evidence type="ECO:0000256" key="4">
    <source>
        <dbReference type="ARBA" id="ARBA00013039"/>
    </source>
</evidence>
<evidence type="ECO:0000256" key="8">
    <source>
        <dbReference type="ARBA" id="ARBA00022825"/>
    </source>
</evidence>
<keyword evidence="10 11" id="KW-0472">Membrane</keyword>
<gene>
    <name evidence="14" type="ORF">BLNAU_17881</name>
</gene>
<keyword evidence="5 11" id="KW-0645">Protease</keyword>
<evidence type="ECO:0000256" key="9">
    <source>
        <dbReference type="ARBA" id="ARBA00022989"/>
    </source>
</evidence>
<feature type="compositionally biased region" description="Polar residues" evidence="12">
    <location>
        <begin position="17"/>
        <end position="38"/>
    </location>
</feature>
<dbReference type="Pfam" id="PF01694">
    <property type="entry name" value="Rhomboid"/>
    <property type="match status" value="1"/>
</dbReference>
<comment type="caution">
    <text evidence="14">The sequence shown here is derived from an EMBL/GenBank/DDBJ whole genome shotgun (WGS) entry which is preliminary data.</text>
</comment>
<evidence type="ECO:0000256" key="3">
    <source>
        <dbReference type="ARBA" id="ARBA00009045"/>
    </source>
</evidence>
<comment type="function">
    <text evidence="11">Serine protease involved in intramembrane proteolysis.</text>
</comment>
<feature type="domain" description="Peptidase S54 rhomboid" evidence="13">
    <location>
        <begin position="214"/>
        <end position="355"/>
    </location>
</feature>
<evidence type="ECO:0000256" key="11">
    <source>
        <dbReference type="RuleBase" id="RU362115"/>
    </source>
</evidence>
<evidence type="ECO:0000256" key="5">
    <source>
        <dbReference type="ARBA" id="ARBA00022670"/>
    </source>
</evidence>
<proteinExistence type="inferred from homology"/>
<evidence type="ECO:0000313" key="14">
    <source>
        <dbReference type="EMBL" id="KAK2947176.1"/>
    </source>
</evidence>